<evidence type="ECO:0000256" key="4">
    <source>
        <dbReference type="ARBA" id="ARBA00022475"/>
    </source>
</evidence>
<dbReference type="InterPro" id="IPR044644">
    <property type="entry name" value="DinF-like"/>
</dbReference>
<feature type="transmembrane region" description="Helical" evidence="8">
    <location>
        <begin position="133"/>
        <end position="155"/>
    </location>
</feature>
<keyword evidence="6 8" id="KW-1133">Transmembrane helix</keyword>
<evidence type="ECO:0000256" key="2">
    <source>
        <dbReference type="ARBA" id="ARBA00010199"/>
    </source>
</evidence>
<feature type="transmembrane region" description="Helical" evidence="8">
    <location>
        <begin position="193"/>
        <end position="213"/>
    </location>
</feature>
<dbReference type="PANTHER" id="PTHR42893">
    <property type="entry name" value="PROTEIN DETOXIFICATION 44, CHLOROPLASTIC-RELATED"/>
    <property type="match status" value="1"/>
</dbReference>
<dbReference type="InterPro" id="IPR002528">
    <property type="entry name" value="MATE_fam"/>
</dbReference>
<dbReference type="RefSeq" id="WP_344812165.1">
    <property type="nucleotide sequence ID" value="NZ_BAAAYX010000004.1"/>
</dbReference>
<dbReference type="PANTHER" id="PTHR42893:SF46">
    <property type="entry name" value="PROTEIN DETOXIFICATION 44, CHLOROPLASTIC"/>
    <property type="match status" value="1"/>
</dbReference>
<dbReference type="Pfam" id="PF01554">
    <property type="entry name" value="MatE"/>
    <property type="match status" value="2"/>
</dbReference>
<feature type="transmembrane region" description="Helical" evidence="8">
    <location>
        <begin position="275"/>
        <end position="294"/>
    </location>
</feature>
<feature type="transmembrane region" description="Helical" evidence="8">
    <location>
        <begin position="381"/>
        <end position="402"/>
    </location>
</feature>
<accession>A0ABP7DDL6</accession>
<feature type="transmembrane region" description="Helical" evidence="8">
    <location>
        <begin position="249"/>
        <end position="269"/>
    </location>
</feature>
<evidence type="ECO:0000256" key="7">
    <source>
        <dbReference type="ARBA" id="ARBA00023136"/>
    </source>
</evidence>
<evidence type="ECO:0000256" key="1">
    <source>
        <dbReference type="ARBA" id="ARBA00004651"/>
    </source>
</evidence>
<organism evidence="9 10">
    <name type="scientific">Microlunatus aurantiacus</name>
    <dbReference type="NCBI Taxonomy" id="446786"/>
    <lineage>
        <taxon>Bacteria</taxon>
        <taxon>Bacillati</taxon>
        <taxon>Actinomycetota</taxon>
        <taxon>Actinomycetes</taxon>
        <taxon>Propionibacteriales</taxon>
        <taxon>Propionibacteriaceae</taxon>
        <taxon>Microlunatus</taxon>
    </lineage>
</organism>
<keyword evidence="7 8" id="KW-0472">Membrane</keyword>
<feature type="transmembrane region" description="Helical" evidence="8">
    <location>
        <begin position="348"/>
        <end position="369"/>
    </location>
</feature>
<dbReference type="CDD" id="cd13136">
    <property type="entry name" value="MATE_DinF_like"/>
    <property type="match status" value="1"/>
</dbReference>
<feature type="transmembrane region" description="Helical" evidence="8">
    <location>
        <begin position="15"/>
        <end position="35"/>
    </location>
</feature>
<name>A0ABP7DDL6_9ACTN</name>
<feature type="transmembrane region" description="Helical" evidence="8">
    <location>
        <begin position="314"/>
        <end position="336"/>
    </location>
</feature>
<reference evidence="10" key="1">
    <citation type="journal article" date="2019" name="Int. J. Syst. Evol. Microbiol.">
        <title>The Global Catalogue of Microorganisms (GCM) 10K type strain sequencing project: providing services to taxonomists for standard genome sequencing and annotation.</title>
        <authorList>
            <consortium name="The Broad Institute Genomics Platform"/>
            <consortium name="The Broad Institute Genome Sequencing Center for Infectious Disease"/>
            <person name="Wu L."/>
            <person name="Ma J."/>
        </authorList>
    </citation>
    <scope>NUCLEOTIDE SEQUENCE [LARGE SCALE GENOMIC DNA]</scope>
    <source>
        <strain evidence="10">JCM 16548</strain>
    </source>
</reference>
<keyword evidence="10" id="KW-1185">Reference proteome</keyword>
<dbReference type="InterPro" id="IPR048279">
    <property type="entry name" value="MdtK-like"/>
</dbReference>
<sequence>MPGENRRFGALDREIFALALPTFATLVTEPLLLIADSAFIGHLGTDQLAGLGIAANLIGIVVGLCIFLAYGTTSTVARRLGAGDRRAALSGGIDGLVLAVLIGVGLVVVLQLLLPTIVGAYGPSAPVREAALAYLRVAVCGLPSVLVLLAGTGVLRGLQDTTTPLKVAVATNLANIALNATLVYGVGLGIRGSAIGTLIAQTGAAAVIAVIVIRGARRSDVPLGFHPRGVLAAARTGVWLIARTATLQAAITLTTVVAAAGGTVVLAAHQVVNSIWVLLAFALDAIAIAGQAIIGRLLGAGDVALGRAMTTRMIGWGVVCGVGFGLVVAIGGQFVAAVFTPDPEVQRLVGRVLVAVAVLTPISGIVYVLDGVLIGAGDGRYLALAGLLSLLAYIPLALTVRWLDAGLVWLWVAYGGFMLARMLTLVLRARSDAWIRTGADLT</sequence>
<evidence type="ECO:0000256" key="5">
    <source>
        <dbReference type="ARBA" id="ARBA00022692"/>
    </source>
</evidence>
<dbReference type="EMBL" id="BAAAYX010000004">
    <property type="protein sequence ID" value="GAA3702726.1"/>
    <property type="molecule type" value="Genomic_DNA"/>
</dbReference>
<evidence type="ECO:0000313" key="9">
    <source>
        <dbReference type="EMBL" id="GAA3702726.1"/>
    </source>
</evidence>
<keyword evidence="5 8" id="KW-0812">Transmembrane</keyword>
<evidence type="ECO:0000313" key="10">
    <source>
        <dbReference type="Proteomes" id="UP001500051"/>
    </source>
</evidence>
<feature type="transmembrane region" description="Helical" evidence="8">
    <location>
        <begin position="91"/>
        <end position="113"/>
    </location>
</feature>
<proteinExistence type="inferred from homology"/>
<feature type="transmembrane region" description="Helical" evidence="8">
    <location>
        <begin position="47"/>
        <end position="70"/>
    </location>
</feature>
<dbReference type="NCBIfam" id="TIGR00797">
    <property type="entry name" value="matE"/>
    <property type="match status" value="1"/>
</dbReference>
<evidence type="ECO:0000256" key="3">
    <source>
        <dbReference type="ARBA" id="ARBA00022448"/>
    </source>
</evidence>
<keyword evidence="4" id="KW-1003">Cell membrane</keyword>
<evidence type="ECO:0000256" key="8">
    <source>
        <dbReference type="SAM" id="Phobius"/>
    </source>
</evidence>
<comment type="subcellular location">
    <subcellularLocation>
        <location evidence="1">Cell membrane</location>
        <topology evidence="1">Multi-pass membrane protein</topology>
    </subcellularLocation>
</comment>
<dbReference type="PIRSF" id="PIRSF006603">
    <property type="entry name" value="DinF"/>
    <property type="match status" value="1"/>
</dbReference>
<feature type="transmembrane region" description="Helical" evidence="8">
    <location>
        <begin position="408"/>
        <end position="427"/>
    </location>
</feature>
<gene>
    <name evidence="9" type="ORF">GCM10022204_19820</name>
</gene>
<dbReference type="Proteomes" id="UP001500051">
    <property type="component" value="Unassembled WGS sequence"/>
</dbReference>
<evidence type="ECO:0000256" key="6">
    <source>
        <dbReference type="ARBA" id="ARBA00022989"/>
    </source>
</evidence>
<comment type="caution">
    <text evidence="9">The sequence shown here is derived from an EMBL/GenBank/DDBJ whole genome shotgun (WGS) entry which is preliminary data.</text>
</comment>
<protein>
    <submittedName>
        <fullName evidence="9">MATE family efflux transporter</fullName>
    </submittedName>
</protein>
<keyword evidence="3" id="KW-0813">Transport</keyword>
<feature type="transmembrane region" description="Helical" evidence="8">
    <location>
        <begin position="167"/>
        <end position="187"/>
    </location>
</feature>
<comment type="similarity">
    <text evidence="2">Belongs to the multi antimicrobial extrusion (MATE) (TC 2.A.66.1) family.</text>
</comment>